<name>A0A0F9SNY9_9ZZZZ</name>
<sequence>MRDWLKIIAVVLAVFLLSDNTSAQRRNAISKPRLESQDFDPAGDWNFTGRHKVQGGVCPPPATECDAGDGSEERKFFICTSVELKVYACIDDSVGWTEVTGGGNGFGTIGLAIADAAADVLTVTDSVWIDFTTTDNPEDLTAAPIFSVLWEWDNGAGETIQIDPLAPMGAGPGSGLIEVTTDDGEKACFVCNTAAEVASDAFHVYDQVSGKRAFELDVDGVAGSTWFHNVCQSGTESCIEQFLFSTTSPGTAGLGFRVSLNDAAGLAKSITHKQIAPGGFSQLIQDEAFGIWEYEDKKHRFDLYDNAFLEFHGSALVDTFGGVNAYNDFAGTGIYEYGPTYDYVSDPLDDTDWVHSISVEDDYDSNLATPPTRVNQFRFGARGMVQYTSRGTVPTICLDGTSFFFDAGGGVKPQLCICDPDGDGDGVFIYEDGTPCGSTPAGGFGTIGNAVADSRGDTITITDSSTIDFTTTDGPEDLTAIVIANSIGPTEFDEEANYATGGDWTPISGNWDLSASPNVTIVQLEDPGQDFIFSFNSPFLRNINITNLGSGIGGIILDAGSLVDGIDLGAHTHSGGTGGTNVTDLAANAIDATGEFAPGLCAASQILERQGSVWACIATPSGGTRTKSWNLFTPATGDSDKIQWSTATAVTITKVWCSTDTGTVTIMPDERAETTPNSQGTDILSAGLVCDNLSQSSCASGCDVNTITNGTIDAYDPVSLDIDAVSTATFLRVHFEYTVND</sequence>
<dbReference type="EMBL" id="LAZR01000397">
    <property type="protein sequence ID" value="KKN70755.1"/>
    <property type="molecule type" value="Genomic_DNA"/>
</dbReference>
<evidence type="ECO:0000313" key="1">
    <source>
        <dbReference type="EMBL" id="KKN70755.1"/>
    </source>
</evidence>
<reference evidence="1" key="1">
    <citation type="journal article" date="2015" name="Nature">
        <title>Complex archaea that bridge the gap between prokaryotes and eukaryotes.</title>
        <authorList>
            <person name="Spang A."/>
            <person name="Saw J.H."/>
            <person name="Jorgensen S.L."/>
            <person name="Zaremba-Niedzwiedzka K."/>
            <person name="Martijn J."/>
            <person name="Lind A.E."/>
            <person name="van Eijk R."/>
            <person name="Schleper C."/>
            <person name="Guy L."/>
            <person name="Ettema T.J."/>
        </authorList>
    </citation>
    <scope>NUCLEOTIDE SEQUENCE</scope>
</reference>
<organism evidence="1">
    <name type="scientific">marine sediment metagenome</name>
    <dbReference type="NCBI Taxonomy" id="412755"/>
    <lineage>
        <taxon>unclassified sequences</taxon>
        <taxon>metagenomes</taxon>
        <taxon>ecological metagenomes</taxon>
    </lineage>
</organism>
<proteinExistence type="predicted"/>
<accession>A0A0F9SNY9</accession>
<gene>
    <name evidence="1" type="ORF">LCGC14_0427500</name>
</gene>
<comment type="caution">
    <text evidence="1">The sequence shown here is derived from an EMBL/GenBank/DDBJ whole genome shotgun (WGS) entry which is preliminary data.</text>
</comment>
<protein>
    <submittedName>
        <fullName evidence="1">Uncharacterized protein</fullName>
    </submittedName>
</protein>
<dbReference type="AlphaFoldDB" id="A0A0F9SNY9"/>